<dbReference type="RefSeq" id="WP_122905371.1">
    <property type="nucleotide sequence ID" value="NZ_RHHS01000032.1"/>
</dbReference>
<dbReference type="CDD" id="cd04301">
    <property type="entry name" value="NAT_SF"/>
    <property type="match status" value="1"/>
</dbReference>
<keyword evidence="2" id="KW-0808">Transferase</keyword>
<dbReference type="Pfam" id="PF00583">
    <property type="entry name" value="Acetyltransf_1"/>
    <property type="match status" value="1"/>
</dbReference>
<evidence type="ECO:0000313" key="3">
    <source>
        <dbReference type="Proteomes" id="UP000268829"/>
    </source>
</evidence>
<dbReference type="PROSITE" id="PS51186">
    <property type="entry name" value="GNAT"/>
    <property type="match status" value="1"/>
</dbReference>
<sequence>MAITLRKLTETSEIEQLEALEGKIWSPSSAIPYHMTLTIHKFGGLFLGAFDGDEMIGFLYSFPGYTDGEMHLCSHMLGFLPEYRKQGLGVKMKWLQKEEAKALGHSKITWTYDPLETVNGVLNIVKLGGIVRTYLPNCYGDLDDDLNRGLPTDRFLVEWFIDSRRVEARQAEGAPRCAYDHAPEILRYEIVDGIPAPIAADTAQEAPVLLLPVPAFFQQVKQADMNIALAWRKQTGELFTSCFAKGYIVTDIVRDEAVVRYVLEKKPLSAVLG</sequence>
<dbReference type="Proteomes" id="UP000268829">
    <property type="component" value="Unassembled WGS sequence"/>
</dbReference>
<gene>
    <name evidence="2" type="ORF">EDM57_14125</name>
</gene>
<dbReference type="InterPro" id="IPR000182">
    <property type="entry name" value="GNAT_dom"/>
</dbReference>
<dbReference type="Gene3D" id="3.40.630.30">
    <property type="match status" value="1"/>
</dbReference>
<accession>A0A3M8AXI0</accession>
<dbReference type="SUPFAM" id="SSF55729">
    <property type="entry name" value="Acyl-CoA N-acyltransferases (Nat)"/>
    <property type="match status" value="1"/>
</dbReference>
<dbReference type="AlphaFoldDB" id="A0A3M8AXI0"/>
<keyword evidence="3" id="KW-1185">Reference proteome</keyword>
<comment type="caution">
    <text evidence="2">The sequence shown here is derived from an EMBL/GenBank/DDBJ whole genome shotgun (WGS) entry which is preliminary data.</text>
</comment>
<proteinExistence type="predicted"/>
<name>A0A3M8AXI0_9BACL</name>
<dbReference type="OrthoDB" id="9797990at2"/>
<dbReference type="InterPro" id="IPR038764">
    <property type="entry name" value="GNAT_N_AcTrfase_prd"/>
</dbReference>
<dbReference type="PANTHER" id="PTHR41700">
    <property type="entry name" value="GCN5-RELATED N-ACETYLTRANSFERASE"/>
    <property type="match status" value="1"/>
</dbReference>
<dbReference type="PANTHER" id="PTHR41700:SF1">
    <property type="entry name" value="N-ACETYLTRANSFERASE DOMAIN-CONTAINING PROTEIN"/>
    <property type="match status" value="1"/>
</dbReference>
<dbReference type="EMBL" id="RHHS01000032">
    <property type="protein sequence ID" value="RNB55878.1"/>
    <property type="molecule type" value="Genomic_DNA"/>
</dbReference>
<organism evidence="2 3">
    <name type="scientific">Brevibacillus gelatini</name>
    <dbReference type="NCBI Taxonomy" id="1655277"/>
    <lineage>
        <taxon>Bacteria</taxon>
        <taxon>Bacillati</taxon>
        <taxon>Bacillota</taxon>
        <taxon>Bacilli</taxon>
        <taxon>Bacillales</taxon>
        <taxon>Paenibacillaceae</taxon>
        <taxon>Brevibacillus</taxon>
    </lineage>
</organism>
<evidence type="ECO:0000313" key="2">
    <source>
        <dbReference type="EMBL" id="RNB55878.1"/>
    </source>
</evidence>
<protein>
    <submittedName>
        <fullName evidence="2">GNAT family N-acetyltransferase</fullName>
    </submittedName>
</protein>
<feature type="domain" description="N-acetyltransferase" evidence="1">
    <location>
        <begin position="3"/>
        <end position="153"/>
    </location>
</feature>
<dbReference type="GO" id="GO:0016747">
    <property type="term" value="F:acyltransferase activity, transferring groups other than amino-acyl groups"/>
    <property type="evidence" value="ECO:0007669"/>
    <property type="project" value="InterPro"/>
</dbReference>
<dbReference type="InterPro" id="IPR016181">
    <property type="entry name" value="Acyl_CoA_acyltransferase"/>
</dbReference>
<reference evidence="2 3" key="1">
    <citation type="submission" date="2018-10" db="EMBL/GenBank/DDBJ databases">
        <title>Phylogenomics of Brevibacillus.</title>
        <authorList>
            <person name="Dunlap C."/>
        </authorList>
    </citation>
    <scope>NUCLEOTIDE SEQUENCE [LARGE SCALE GENOMIC DNA]</scope>
    <source>
        <strain evidence="2 3">DSM 100115</strain>
    </source>
</reference>
<evidence type="ECO:0000259" key="1">
    <source>
        <dbReference type="PROSITE" id="PS51186"/>
    </source>
</evidence>